<dbReference type="AlphaFoldDB" id="A0A439CX64"/>
<keyword evidence="2" id="KW-0408">Iron</keyword>
<dbReference type="PROSITE" id="PS51471">
    <property type="entry name" value="FE2OG_OXY"/>
    <property type="match status" value="1"/>
</dbReference>
<dbReference type="Proteomes" id="UP000286045">
    <property type="component" value="Unassembled WGS sequence"/>
</dbReference>
<dbReference type="InterPro" id="IPR050231">
    <property type="entry name" value="Iron_ascorbate_oxido_reductase"/>
</dbReference>
<organism evidence="4 5">
    <name type="scientific">Xylaria grammica</name>
    <dbReference type="NCBI Taxonomy" id="363999"/>
    <lineage>
        <taxon>Eukaryota</taxon>
        <taxon>Fungi</taxon>
        <taxon>Dikarya</taxon>
        <taxon>Ascomycota</taxon>
        <taxon>Pezizomycotina</taxon>
        <taxon>Sordariomycetes</taxon>
        <taxon>Xylariomycetidae</taxon>
        <taxon>Xylariales</taxon>
        <taxon>Xylariaceae</taxon>
        <taxon>Xylaria</taxon>
    </lineage>
</organism>
<keyword evidence="5" id="KW-1185">Reference proteome</keyword>
<evidence type="ECO:0000256" key="2">
    <source>
        <dbReference type="RuleBase" id="RU003682"/>
    </source>
</evidence>
<evidence type="ECO:0000256" key="1">
    <source>
        <dbReference type="ARBA" id="ARBA00008056"/>
    </source>
</evidence>
<evidence type="ECO:0000313" key="4">
    <source>
        <dbReference type="EMBL" id="RWA06611.1"/>
    </source>
</evidence>
<gene>
    <name evidence="4" type="ORF">EKO27_g8492</name>
</gene>
<dbReference type="Pfam" id="PF03171">
    <property type="entry name" value="2OG-FeII_Oxy"/>
    <property type="match status" value="1"/>
</dbReference>
<dbReference type="PANTHER" id="PTHR47990">
    <property type="entry name" value="2-OXOGLUTARATE (2OG) AND FE(II)-DEPENDENT OXYGENASE SUPERFAMILY PROTEIN-RELATED"/>
    <property type="match status" value="1"/>
</dbReference>
<dbReference type="InterPro" id="IPR005123">
    <property type="entry name" value="Oxoglu/Fe-dep_dioxygenase_dom"/>
</dbReference>
<dbReference type="EMBL" id="RYZI01000323">
    <property type="protein sequence ID" value="RWA06611.1"/>
    <property type="molecule type" value="Genomic_DNA"/>
</dbReference>
<dbReference type="GO" id="GO:0016491">
    <property type="term" value="F:oxidoreductase activity"/>
    <property type="evidence" value="ECO:0007669"/>
    <property type="project" value="UniProtKB-KW"/>
</dbReference>
<dbReference type="InterPro" id="IPR027443">
    <property type="entry name" value="IPNS-like_sf"/>
</dbReference>
<keyword evidence="2" id="KW-0560">Oxidoreductase</keyword>
<evidence type="ECO:0000313" key="5">
    <source>
        <dbReference type="Proteomes" id="UP000286045"/>
    </source>
</evidence>
<sequence length="349" mass="39053">MTASVSGSPHAFKPVAKLNVVAFSKVLDRDPEQMNSLMTAIQTVGFFYLDISDKYSESMLNNLEECSSVMKSWFSEPDAVKNEYKTVSMASHGYKPIGSQAGTHGGRDGWEVLKTGTLEMASRWGLIPAVENHYETFSTFQRQCDYVSRMLLDRISHALGLGAESSLNRTHRGDCPSKSAVAYLHYIPMDPTGGNVGHNMHTDYGTLTLVFAPQWGLQVLYPIGPRGEDREWQWVEPRPNCAIVNVADVLHFLTGRRVISAVHRVLPLPDQHRYSVTYFLRPSDDTLMPDAEGNLINVMEWYTKKNNNYEAPAHTQDKSFLIGGLYKDGFGIIEGKGANEINVTNRTNR</sequence>
<evidence type="ECO:0000259" key="3">
    <source>
        <dbReference type="PROSITE" id="PS51471"/>
    </source>
</evidence>
<dbReference type="STRING" id="363999.A0A439CX64"/>
<dbReference type="GO" id="GO:0046872">
    <property type="term" value="F:metal ion binding"/>
    <property type="evidence" value="ECO:0007669"/>
    <property type="project" value="UniProtKB-KW"/>
</dbReference>
<keyword evidence="2" id="KW-0479">Metal-binding</keyword>
<protein>
    <recommendedName>
        <fullName evidence="3">Fe2OG dioxygenase domain-containing protein</fullName>
    </recommendedName>
</protein>
<dbReference type="SUPFAM" id="SSF51197">
    <property type="entry name" value="Clavaminate synthase-like"/>
    <property type="match status" value="1"/>
</dbReference>
<proteinExistence type="inferred from homology"/>
<comment type="similarity">
    <text evidence="1 2">Belongs to the iron/ascorbate-dependent oxidoreductase family.</text>
</comment>
<comment type="caution">
    <text evidence="4">The sequence shown here is derived from an EMBL/GenBank/DDBJ whole genome shotgun (WGS) entry which is preliminary data.</text>
</comment>
<feature type="domain" description="Fe2OG dioxygenase" evidence="3">
    <location>
        <begin position="178"/>
        <end position="282"/>
    </location>
</feature>
<name>A0A439CX64_9PEZI</name>
<reference evidence="4 5" key="1">
    <citation type="submission" date="2018-12" db="EMBL/GenBank/DDBJ databases">
        <title>Draft genome sequence of Xylaria grammica IHI A82.</title>
        <authorList>
            <person name="Buettner E."/>
            <person name="Kellner H."/>
        </authorList>
    </citation>
    <scope>NUCLEOTIDE SEQUENCE [LARGE SCALE GENOMIC DNA]</scope>
    <source>
        <strain evidence="4 5">IHI A82</strain>
    </source>
</reference>
<accession>A0A439CX64</accession>
<dbReference type="Gene3D" id="2.60.120.330">
    <property type="entry name" value="B-lactam Antibiotic, Isopenicillin N Synthase, Chain"/>
    <property type="match status" value="1"/>
</dbReference>
<dbReference type="InterPro" id="IPR044861">
    <property type="entry name" value="IPNS-like_FE2OG_OXY"/>
</dbReference>